<feature type="transmembrane region" description="Helical" evidence="7">
    <location>
        <begin position="200"/>
        <end position="220"/>
    </location>
</feature>
<dbReference type="InterPro" id="IPR018480">
    <property type="entry name" value="PNAcMuramoyl-5peptid_Trfase_CS"/>
</dbReference>
<organism evidence="8">
    <name type="scientific">hydrothermal vent metagenome</name>
    <dbReference type="NCBI Taxonomy" id="652676"/>
    <lineage>
        <taxon>unclassified sequences</taxon>
        <taxon>metagenomes</taxon>
        <taxon>ecological metagenomes</taxon>
    </lineage>
</organism>
<accession>A0A3B1BGC1</accession>
<evidence type="ECO:0000256" key="4">
    <source>
        <dbReference type="ARBA" id="ARBA00022692"/>
    </source>
</evidence>
<dbReference type="GO" id="GO:0008963">
    <property type="term" value="F:phospho-N-acetylmuramoyl-pentapeptide-transferase activity"/>
    <property type="evidence" value="ECO:0007669"/>
    <property type="project" value="InterPro"/>
</dbReference>
<dbReference type="Pfam" id="PF00953">
    <property type="entry name" value="Glycos_transf_4"/>
    <property type="match status" value="1"/>
</dbReference>
<keyword evidence="3 8" id="KW-0808">Transferase</keyword>
<dbReference type="InterPro" id="IPR003524">
    <property type="entry name" value="PNAcMuramoyl-5peptid_Trfase"/>
</dbReference>
<evidence type="ECO:0000256" key="3">
    <source>
        <dbReference type="ARBA" id="ARBA00022679"/>
    </source>
</evidence>
<comment type="subcellular location">
    <subcellularLocation>
        <location evidence="1">Membrane</location>
        <topology evidence="1">Multi-pass membrane protein</topology>
    </subcellularLocation>
</comment>
<feature type="transmembrane region" description="Helical" evidence="7">
    <location>
        <begin position="96"/>
        <end position="114"/>
    </location>
</feature>
<dbReference type="PROSITE" id="PS01347">
    <property type="entry name" value="MRAY_1"/>
    <property type="match status" value="1"/>
</dbReference>
<dbReference type="PROSITE" id="PS01348">
    <property type="entry name" value="MRAY_2"/>
    <property type="match status" value="1"/>
</dbReference>
<dbReference type="AlphaFoldDB" id="A0A3B1BGC1"/>
<dbReference type="EC" id="2.7.8.13" evidence="8"/>
<name>A0A3B1BGC1_9ZZZZ</name>
<sequence length="360" mass="39657">MLYHFLYPLHDVFSAFNVFRYITFRTIYAVVTAFAMALILGPWVIRMLKSRNIGEKIRDDGPQTHQVKAGTPTMGGIIIIAATLIPTLLWADVSNVYVWIALASMALFGAIGFYDDYVKLYAMRHGVSGRTKLLYQFAAAFVIVIAIFISRGMDPSVTSVYIPFLKDVHPDLGLFYIPFAMLVIVGSANAVNLTDGLDGLAIGPIVISFGAYLVICYVAGHARFAEYLQIPHLLEAGEVTVFCAAVVGASLGFLWYNFYPAMIFMGNIGSTALGGALGTVAVLCKHEIILVAIGGIFVIEALSVMIQVAWFKLTGKRAFRMAPLHHHFEQMGWAEPQVIIRFWVVAMIFALLSLSTLKLR</sequence>
<evidence type="ECO:0000313" key="8">
    <source>
        <dbReference type="EMBL" id="VAX17159.1"/>
    </source>
</evidence>
<dbReference type="PANTHER" id="PTHR22926">
    <property type="entry name" value="PHOSPHO-N-ACETYLMURAMOYL-PENTAPEPTIDE-TRANSFERASE"/>
    <property type="match status" value="1"/>
</dbReference>
<evidence type="ECO:0000256" key="7">
    <source>
        <dbReference type="SAM" id="Phobius"/>
    </source>
</evidence>
<keyword evidence="4 7" id="KW-0812">Transmembrane</keyword>
<feature type="transmembrane region" description="Helical" evidence="7">
    <location>
        <begin position="173"/>
        <end position="193"/>
    </location>
</feature>
<dbReference type="PANTHER" id="PTHR22926:SF5">
    <property type="entry name" value="PHOSPHO-N-ACETYLMURAMOYL-PENTAPEPTIDE-TRANSFERASE HOMOLOG"/>
    <property type="match status" value="1"/>
</dbReference>
<protein>
    <submittedName>
        <fullName evidence="8">Phospho-N-acetylmuramoyl-pentapeptide-transferase</fullName>
        <ecNumber evidence="8">2.7.8.13</ecNumber>
    </submittedName>
</protein>
<evidence type="ECO:0000256" key="1">
    <source>
        <dbReference type="ARBA" id="ARBA00004141"/>
    </source>
</evidence>
<dbReference type="HAMAP" id="MF_00038">
    <property type="entry name" value="MraY"/>
    <property type="match status" value="1"/>
</dbReference>
<reference evidence="8" key="1">
    <citation type="submission" date="2018-06" db="EMBL/GenBank/DDBJ databases">
        <authorList>
            <person name="Zhirakovskaya E."/>
        </authorList>
    </citation>
    <scope>NUCLEOTIDE SEQUENCE</scope>
</reference>
<feature type="transmembrane region" description="Helical" evidence="7">
    <location>
        <begin position="288"/>
        <end position="311"/>
    </location>
</feature>
<feature type="transmembrane region" description="Helical" evidence="7">
    <location>
        <begin position="134"/>
        <end position="153"/>
    </location>
</feature>
<proteinExistence type="inferred from homology"/>
<feature type="transmembrane region" description="Helical" evidence="7">
    <location>
        <begin position="27"/>
        <end position="48"/>
    </location>
</feature>
<dbReference type="EMBL" id="UOGE01000018">
    <property type="protein sequence ID" value="VAX17159.1"/>
    <property type="molecule type" value="Genomic_DNA"/>
</dbReference>
<dbReference type="GO" id="GO:0071555">
    <property type="term" value="P:cell wall organization"/>
    <property type="evidence" value="ECO:0007669"/>
    <property type="project" value="TreeGrafter"/>
</dbReference>
<dbReference type="GO" id="GO:0005886">
    <property type="term" value="C:plasma membrane"/>
    <property type="evidence" value="ECO:0007669"/>
    <property type="project" value="TreeGrafter"/>
</dbReference>
<dbReference type="NCBIfam" id="TIGR00445">
    <property type="entry name" value="mraY"/>
    <property type="match status" value="1"/>
</dbReference>
<feature type="transmembrane region" description="Helical" evidence="7">
    <location>
        <begin position="338"/>
        <end position="357"/>
    </location>
</feature>
<dbReference type="GO" id="GO:0044038">
    <property type="term" value="P:cell wall macromolecule biosynthetic process"/>
    <property type="evidence" value="ECO:0007669"/>
    <property type="project" value="TreeGrafter"/>
</dbReference>
<dbReference type="InterPro" id="IPR000715">
    <property type="entry name" value="Glycosyl_transferase_4"/>
</dbReference>
<feature type="transmembrane region" description="Helical" evidence="7">
    <location>
        <begin position="69"/>
        <end position="90"/>
    </location>
</feature>
<evidence type="ECO:0000256" key="2">
    <source>
        <dbReference type="ARBA" id="ARBA00005583"/>
    </source>
</evidence>
<dbReference type="CDD" id="cd06852">
    <property type="entry name" value="GT_MraY"/>
    <property type="match status" value="1"/>
</dbReference>
<keyword evidence="5 7" id="KW-1133">Transmembrane helix</keyword>
<keyword evidence="6 7" id="KW-0472">Membrane</keyword>
<evidence type="ECO:0000256" key="5">
    <source>
        <dbReference type="ARBA" id="ARBA00022989"/>
    </source>
</evidence>
<feature type="transmembrane region" description="Helical" evidence="7">
    <location>
        <begin position="232"/>
        <end position="256"/>
    </location>
</feature>
<comment type="similarity">
    <text evidence="2">Belongs to the glycosyltransferase 4 family. MraY subfamily.</text>
</comment>
<dbReference type="Pfam" id="PF10555">
    <property type="entry name" value="MraY_sig1"/>
    <property type="match status" value="1"/>
</dbReference>
<evidence type="ECO:0000256" key="6">
    <source>
        <dbReference type="ARBA" id="ARBA00023136"/>
    </source>
</evidence>
<gene>
    <name evidence="8" type="ORF">MNBD_NITROSPINAE02-1343</name>
</gene>